<organism evidence="1 2">
    <name type="scientific">Diversispora epigaea</name>
    <dbReference type="NCBI Taxonomy" id="1348612"/>
    <lineage>
        <taxon>Eukaryota</taxon>
        <taxon>Fungi</taxon>
        <taxon>Fungi incertae sedis</taxon>
        <taxon>Mucoromycota</taxon>
        <taxon>Glomeromycotina</taxon>
        <taxon>Glomeromycetes</taxon>
        <taxon>Diversisporales</taxon>
        <taxon>Diversisporaceae</taxon>
        <taxon>Diversispora</taxon>
    </lineage>
</organism>
<evidence type="ECO:0000313" key="1">
    <source>
        <dbReference type="EMBL" id="RHZ48017.1"/>
    </source>
</evidence>
<dbReference type="EMBL" id="PQFF01000477">
    <property type="protein sequence ID" value="RHZ48017.1"/>
    <property type="molecule type" value="Genomic_DNA"/>
</dbReference>
<keyword evidence="2" id="KW-1185">Reference proteome</keyword>
<dbReference type="Proteomes" id="UP000266861">
    <property type="component" value="Unassembled WGS sequence"/>
</dbReference>
<comment type="caution">
    <text evidence="1">The sequence shown here is derived from an EMBL/GenBank/DDBJ whole genome shotgun (WGS) entry which is preliminary data.</text>
</comment>
<dbReference type="AlphaFoldDB" id="A0A397GC43"/>
<sequence length="148" mass="16805">MKSVNETLLSKAWKGEDPINQVKHHPSPLILPLNPSESARIPETLQITLTNNEFKTRGQRSALHIVKDRPGSNLTKCKTERKQKWRHASADAAAKKIITKAGELFFTDLVPKLKKTFANFGVQISFPNPLYEIFLKRISKLEDLNKNC</sequence>
<evidence type="ECO:0000313" key="2">
    <source>
        <dbReference type="Proteomes" id="UP000266861"/>
    </source>
</evidence>
<protein>
    <submittedName>
        <fullName evidence="1">Uncharacterized protein</fullName>
    </submittedName>
</protein>
<name>A0A397GC43_9GLOM</name>
<gene>
    <name evidence="1" type="ORF">Glove_562g15</name>
</gene>
<proteinExistence type="predicted"/>
<reference evidence="1 2" key="1">
    <citation type="submission" date="2018-08" db="EMBL/GenBank/DDBJ databases">
        <title>Genome and evolution of the arbuscular mycorrhizal fungus Diversispora epigaea (formerly Glomus versiforme) and its bacterial endosymbionts.</title>
        <authorList>
            <person name="Sun X."/>
            <person name="Fei Z."/>
            <person name="Harrison M."/>
        </authorList>
    </citation>
    <scope>NUCLEOTIDE SEQUENCE [LARGE SCALE GENOMIC DNA]</scope>
    <source>
        <strain evidence="1 2">IT104</strain>
    </source>
</reference>
<accession>A0A397GC43</accession>